<dbReference type="STRING" id="332411.VI06_07790"/>
<gene>
    <name evidence="4" type="ORF">DLM_2797</name>
</gene>
<dbReference type="Pfam" id="PF03969">
    <property type="entry name" value="AFG1_ATPase"/>
    <property type="match status" value="1"/>
</dbReference>
<name>A0A3G9GEX0_9NEIS</name>
<keyword evidence="5" id="KW-1185">Reference proteome</keyword>
<dbReference type="PANTHER" id="PTHR12169">
    <property type="entry name" value="ATPASE N2B"/>
    <property type="match status" value="1"/>
</dbReference>
<evidence type="ECO:0000256" key="2">
    <source>
        <dbReference type="ARBA" id="ARBA00022840"/>
    </source>
</evidence>
<proteinExistence type="predicted"/>
<dbReference type="GO" id="GO:0016887">
    <property type="term" value="F:ATP hydrolysis activity"/>
    <property type="evidence" value="ECO:0007669"/>
    <property type="project" value="InterPro"/>
</dbReference>
<dbReference type="KEGG" id="amah:DLM_2797"/>
<protein>
    <submittedName>
        <fullName evidence="4">ATPase, AFG1 family</fullName>
    </submittedName>
</protein>
<organism evidence="4 5">
    <name type="scientific">Aquitalea magnusonii</name>
    <dbReference type="NCBI Taxonomy" id="332411"/>
    <lineage>
        <taxon>Bacteria</taxon>
        <taxon>Pseudomonadati</taxon>
        <taxon>Pseudomonadota</taxon>
        <taxon>Betaproteobacteria</taxon>
        <taxon>Neisseriales</taxon>
        <taxon>Chromobacteriaceae</taxon>
        <taxon>Aquitalea</taxon>
    </lineage>
</organism>
<reference evidence="5" key="1">
    <citation type="journal article" date="2017" name="Biotechnol. Biofuels">
        <title>Evaluation of environmental bacterial communities as a factor affecting the growth of duckweed Lemna minor.</title>
        <authorList>
            <person name="Ishizawa H."/>
            <person name="Kuroda M."/>
            <person name="Morikawa M."/>
            <person name="Ike M."/>
        </authorList>
    </citation>
    <scope>NUCLEOTIDE SEQUENCE [LARGE SCALE GENOMIC DNA]</scope>
    <source>
        <strain evidence="5">H3</strain>
    </source>
</reference>
<dbReference type="PANTHER" id="PTHR12169:SF6">
    <property type="entry name" value="AFG1-LIKE ATPASE"/>
    <property type="match status" value="1"/>
</dbReference>
<feature type="region of interest" description="Disordered" evidence="3">
    <location>
        <begin position="1"/>
        <end position="29"/>
    </location>
</feature>
<evidence type="ECO:0000313" key="4">
    <source>
        <dbReference type="EMBL" id="BBF86398.1"/>
    </source>
</evidence>
<sequence length="407" mass="46106">MASLRRCQPAPKTNNRTAHIMSQHTFSPDGNALTSPKAWYQAASEKPGFIHDAAQAAAIEQLDALWHQLLEFKDKRNRFLGRSLRSPDVPRGLYFWGGVGRGKSFLMDAFYACVPYRRKRRIHFHNFMAEVHRELRQLAGSKDPLLAYADKIARETRLLCFDEFHVSDIADAMMLGRLLSALFERGVVLVTTSNYPPDGLYPNGLQRQNFLPTIELIKRELDVLNVDGGNDYRLRELTREPLFMVPDDAAAQARMEGMFTRLSSEELIAKQEIEVLGRQILVKKLAPGIIWFDFFAICDGPRAQTDYLEIATEFHTVFISGIPKLAAKDASIARRFTWLVDVFYDNRVKLIASAAVPIDDIYTDGVQASEFFRTASRLTEMQSKSYLELPHQSAGQTHDQPPPGVVI</sequence>
<accession>A0A3G9GEX0</accession>
<reference evidence="5" key="3">
    <citation type="journal article" date="2017" name="Plant Physiol. Biochem.">
        <title>Differential oxidative and antioxidative response of duckweed Lemna minor toward plant growth promoting/inhibiting bacteria.</title>
        <authorList>
            <person name="Ishizawa H."/>
            <person name="Kuroda M."/>
            <person name="Morikawa M."/>
            <person name="Ike M."/>
        </authorList>
    </citation>
    <scope>NUCLEOTIDE SEQUENCE [LARGE SCALE GENOMIC DNA]</scope>
    <source>
        <strain evidence="5">H3</strain>
    </source>
</reference>
<dbReference type="GO" id="GO:0005524">
    <property type="term" value="F:ATP binding"/>
    <property type="evidence" value="ECO:0007669"/>
    <property type="project" value="UniProtKB-KW"/>
</dbReference>
<evidence type="ECO:0000313" key="5">
    <source>
        <dbReference type="Proteomes" id="UP000198290"/>
    </source>
</evidence>
<dbReference type="FunFam" id="3.40.50.300:FF:001254">
    <property type="entry name" value="Cell division protein ZapE"/>
    <property type="match status" value="1"/>
</dbReference>
<dbReference type="EMBL" id="AP018823">
    <property type="protein sequence ID" value="BBF86398.1"/>
    <property type="molecule type" value="Genomic_DNA"/>
</dbReference>
<evidence type="ECO:0000256" key="1">
    <source>
        <dbReference type="ARBA" id="ARBA00022741"/>
    </source>
</evidence>
<dbReference type="GO" id="GO:0005737">
    <property type="term" value="C:cytoplasm"/>
    <property type="evidence" value="ECO:0007669"/>
    <property type="project" value="TreeGrafter"/>
</dbReference>
<feature type="compositionally biased region" description="Polar residues" evidence="3">
    <location>
        <begin position="11"/>
        <end position="29"/>
    </location>
</feature>
<evidence type="ECO:0000256" key="3">
    <source>
        <dbReference type="SAM" id="MobiDB-lite"/>
    </source>
</evidence>
<dbReference type="AlphaFoldDB" id="A0A3G9GEX0"/>
<dbReference type="SUPFAM" id="SSF52540">
    <property type="entry name" value="P-loop containing nucleoside triphosphate hydrolases"/>
    <property type="match status" value="1"/>
</dbReference>
<reference evidence="4 5" key="2">
    <citation type="journal article" date="2017" name="Genome Announc.">
        <title>Draft genome sequence of Aquitalea magnusonii strain H3, a plant growth-promoting bacterium of duckweed Lemna minor.</title>
        <authorList>
            <person name="Ishizawa H."/>
            <person name="Kuroda M."/>
            <person name="Ike M."/>
        </authorList>
    </citation>
    <scope>NUCLEOTIDE SEQUENCE [LARGE SCALE GENOMIC DNA]</scope>
    <source>
        <strain evidence="4 5">H3</strain>
    </source>
</reference>
<keyword evidence="2" id="KW-0067">ATP-binding</keyword>
<keyword evidence="1" id="KW-0547">Nucleotide-binding</keyword>
<dbReference type="InterPro" id="IPR027417">
    <property type="entry name" value="P-loop_NTPase"/>
</dbReference>
<dbReference type="NCBIfam" id="NF040713">
    <property type="entry name" value="ZapE"/>
    <property type="match status" value="1"/>
</dbReference>
<dbReference type="InterPro" id="IPR005654">
    <property type="entry name" value="ATPase_AFG1-like"/>
</dbReference>
<dbReference type="Gene3D" id="3.40.50.300">
    <property type="entry name" value="P-loop containing nucleotide triphosphate hydrolases"/>
    <property type="match status" value="1"/>
</dbReference>
<dbReference type="Proteomes" id="UP000198290">
    <property type="component" value="Chromosome"/>
</dbReference>